<dbReference type="GO" id="GO:0019843">
    <property type="term" value="F:rRNA binding"/>
    <property type="evidence" value="ECO:0007669"/>
    <property type="project" value="UniProtKB-UniRule"/>
</dbReference>
<dbReference type="InterPro" id="IPR047863">
    <property type="entry name" value="Ribosomal_uS8_CS"/>
</dbReference>
<dbReference type="PROSITE" id="PS00053">
    <property type="entry name" value="RIBOSOMAL_S8"/>
    <property type="match status" value="1"/>
</dbReference>
<protein>
    <recommendedName>
        <fullName evidence="4 5">Small ribosomal subunit protein uS8</fullName>
    </recommendedName>
</protein>
<keyword evidence="3 5" id="KW-0687">Ribonucleoprotein</keyword>
<dbReference type="EMBL" id="MFZM01000028">
    <property type="protein sequence ID" value="OGK23052.1"/>
    <property type="molecule type" value="Genomic_DNA"/>
</dbReference>
<reference evidence="7 8" key="1">
    <citation type="journal article" date="2016" name="Nat. Commun.">
        <title>Thousands of microbial genomes shed light on interconnected biogeochemical processes in an aquifer system.</title>
        <authorList>
            <person name="Anantharaman K."/>
            <person name="Brown C.T."/>
            <person name="Hug L.A."/>
            <person name="Sharon I."/>
            <person name="Castelle C.J."/>
            <person name="Probst A.J."/>
            <person name="Thomas B.C."/>
            <person name="Singh A."/>
            <person name="Wilkins M.J."/>
            <person name="Karaoz U."/>
            <person name="Brodie E.L."/>
            <person name="Williams K.H."/>
            <person name="Hubbard S.S."/>
            <person name="Banfield J.F."/>
        </authorList>
    </citation>
    <scope>NUCLEOTIDE SEQUENCE [LARGE SCALE GENOMIC DNA]</scope>
</reference>
<evidence type="ECO:0000256" key="6">
    <source>
        <dbReference type="RuleBase" id="RU003660"/>
    </source>
</evidence>
<dbReference type="InterPro" id="IPR000630">
    <property type="entry name" value="Ribosomal_uS8"/>
</dbReference>
<comment type="similarity">
    <text evidence="1 5 6">Belongs to the universal ribosomal protein uS8 family.</text>
</comment>
<dbReference type="GO" id="GO:1990904">
    <property type="term" value="C:ribonucleoprotein complex"/>
    <property type="evidence" value="ECO:0007669"/>
    <property type="project" value="UniProtKB-KW"/>
</dbReference>
<evidence type="ECO:0000256" key="4">
    <source>
        <dbReference type="ARBA" id="ARBA00035258"/>
    </source>
</evidence>
<comment type="function">
    <text evidence="5">One of the primary rRNA binding proteins, it binds directly to 16S rRNA central domain where it helps coordinate assembly of the platform of the 30S subunit.</text>
</comment>
<dbReference type="Proteomes" id="UP000177159">
    <property type="component" value="Unassembled WGS sequence"/>
</dbReference>
<keyword evidence="5" id="KW-0699">rRNA-binding</keyword>
<gene>
    <name evidence="5" type="primary">rpsH</name>
    <name evidence="7" type="ORF">A3C24_00195</name>
</gene>
<dbReference type="GO" id="GO:0006412">
    <property type="term" value="P:translation"/>
    <property type="evidence" value="ECO:0007669"/>
    <property type="project" value="UniProtKB-UniRule"/>
</dbReference>
<dbReference type="FunFam" id="3.30.1490.10:FF:000001">
    <property type="entry name" value="30S ribosomal protein S8"/>
    <property type="match status" value="1"/>
</dbReference>
<evidence type="ECO:0000313" key="8">
    <source>
        <dbReference type="Proteomes" id="UP000177159"/>
    </source>
</evidence>
<evidence type="ECO:0000313" key="7">
    <source>
        <dbReference type="EMBL" id="OGK23052.1"/>
    </source>
</evidence>
<sequence>MTSTILDFIIRIKNGYMAQRESVDAIYSKLNERTADILKRGEYIKDFIVNDNDGKKTITIFLYYVDKEPAIRGVKIISKPGRRIYLQVKDIKPVLGGLGMSIVSTPKGLMTDNEARSKRVGGELLFQVW</sequence>
<evidence type="ECO:0000256" key="3">
    <source>
        <dbReference type="ARBA" id="ARBA00023274"/>
    </source>
</evidence>
<dbReference type="HAMAP" id="MF_01302_B">
    <property type="entry name" value="Ribosomal_uS8_B"/>
    <property type="match status" value="1"/>
</dbReference>
<dbReference type="Gene3D" id="3.30.1490.10">
    <property type="match status" value="1"/>
</dbReference>
<dbReference type="Pfam" id="PF00410">
    <property type="entry name" value="Ribosomal_S8"/>
    <property type="match status" value="1"/>
</dbReference>
<evidence type="ECO:0000256" key="2">
    <source>
        <dbReference type="ARBA" id="ARBA00022980"/>
    </source>
</evidence>
<proteinExistence type="inferred from homology"/>
<name>A0A1F7GX38_9BACT</name>
<dbReference type="AlphaFoldDB" id="A0A1F7GX38"/>
<comment type="caution">
    <text evidence="7">The sequence shown here is derived from an EMBL/GenBank/DDBJ whole genome shotgun (WGS) entry which is preliminary data.</text>
</comment>
<dbReference type="GO" id="GO:0003735">
    <property type="term" value="F:structural constituent of ribosome"/>
    <property type="evidence" value="ECO:0007669"/>
    <property type="project" value="InterPro"/>
</dbReference>
<evidence type="ECO:0000256" key="5">
    <source>
        <dbReference type="HAMAP-Rule" id="MF_01302"/>
    </source>
</evidence>
<dbReference type="SUPFAM" id="SSF56047">
    <property type="entry name" value="Ribosomal protein S8"/>
    <property type="match status" value="1"/>
</dbReference>
<organism evidence="7 8">
    <name type="scientific">Candidatus Roizmanbacteria bacterium RIFCSPHIGHO2_02_FULL_37_24</name>
    <dbReference type="NCBI Taxonomy" id="1802037"/>
    <lineage>
        <taxon>Bacteria</taxon>
        <taxon>Candidatus Roizmaniibacteriota</taxon>
    </lineage>
</organism>
<dbReference type="Gene3D" id="3.30.1370.30">
    <property type="match status" value="1"/>
</dbReference>
<dbReference type="GO" id="GO:0005737">
    <property type="term" value="C:cytoplasm"/>
    <property type="evidence" value="ECO:0007669"/>
    <property type="project" value="UniProtKB-ARBA"/>
</dbReference>
<keyword evidence="5" id="KW-0694">RNA-binding</keyword>
<evidence type="ECO:0000256" key="1">
    <source>
        <dbReference type="ARBA" id="ARBA00006471"/>
    </source>
</evidence>
<dbReference type="GO" id="GO:0005840">
    <property type="term" value="C:ribosome"/>
    <property type="evidence" value="ECO:0007669"/>
    <property type="project" value="UniProtKB-KW"/>
</dbReference>
<accession>A0A1F7GX38</accession>
<comment type="subunit">
    <text evidence="5">Part of the 30S ribosomal subunit. Contacts proteins S5 and S12.</text>
</comment>
<dbReference type="PANTHER" id="PTHR11758">
    <property type="entry name" value="40S RIBOSOMAL PROTEIN S15A"/>
    <property type="match status" value="1"/>
</dbReference>
<dbReference type="InterPro" id="IPR035987">
    <property type="entry name" value="Ribosomal_uS8_sf"/>
</dbReference>
<keyword evidence="2 5" id="KW-0689">Ribosomal protein</keyword>
<dbReference type="NCBIfam" id="NF001109">
    <property type="entry name" value="PRK00136.1"/>
    <property type="match status" value="1"/>
</dbReference>